<accession>A0A399D5V8</accession>
<proteinExistence type="predicted"/>
<dbReference type="OrthoDB" id="424368at2"/>
<dbReference type="EMBL" id="QWET01000001">
    <property type="protein sequence ID" value="RIH67274.1"/>
    <property type="molecule type" value="Genomic_DNA"/>
</dbReference>
<evidence type="ECO:0000313" key="2">
    <source>
        <dbReference type="EMBL" id="RIH67274.1"/>
    </source>
</evidence>
<organism evidence="2 3">
    <name type="scientific">Mariniphaga sediminis</name>
    <dbReference type="NCBI Taxonomy" id="1628158"/>
    <lineage>
        <taxon>Bacteria</taxon>
        <taxon>Pseudomonadati</taxon>
        <taxon>Bacteroidota</taxon>
        <taxon>Bacteroidia</taxon>
        <taxon>Marinilabiliales</taxon>
        <taxon>Prolixibacteraceae</taxon>
        <taxon>Mariniphaga</taxon>
    </lineage>
</organism>
<keyword evidence="3" id="KW-1185">Reference proteome</keyword>
<dbReference type="GO" id="GO:0016747">
    <property type="term" value="F:acyltransferase activity, transferring groups other than amino-acyl groups"/>
    <property type="evidence" value="ECO:0007669"/>
    <property type="project" value="InterPro"/>
</dbReference>
<dbReference type="Pfam" id="PF13523">
    <property type="entry name" value="Acetyltransf_8"/>
    <property type="match status" value="1"/>
</dbReference>
<gene>
    <name evidence="2" type="ORF">D1164_02300</name>
</gene>
<keyword evidence="2" id="KW-0808">Transferase</keyword>
<feature type="domain" description="N-acetyltransferase" evidence="1">
    <location>
        <begin position="228"/>
        <end position="381"/>
    </location>
</feature>
<dbReference type="InterPro" id="IPR000182">
    <property type="entry name" value="GNAT_dom"/>
</dbReference>
<dbReference type="Pfam" id="PF13673">
    <property type="entry name" value="Acetyltransf_10"/>
    <property type="match status" value="1"/>
</dbReference>
<dbReference type="Gene3D" id="3.40.630.30">
    <property type="match status" value="2"/>
</dbReference>
<dbReference type="InterPro" id="IPR052564">
    <property type="entry name" value="N-acetyltrans/Recomb-assoc"/>
</dbReference>
<sequence length="384" mass="44784">MFKVYENKNILPLKWIPNKKQLTTTNIFHRGIGAISNSKFLHRSQVLPDTNAQRNPHRTINQPLDTTIKTATSMKMRKFTLKDIDMMRMWLEQDYIQKFWGDPQDWINEITENINADWVKYFIVECNNPIGFLQYYETDKAPQGDWSNEPIGTVGIDYLIGDIDYIGKGYGSKIVRLLVDFIKTKNEYAYIVADPVSENLSSIKVLVNNGFKQNSNGLFCLDLFNTGIKIYRATKQDIVMITQLFRDTIQNVNSNDYPADEIEDWSSWWTDHDKWEEKIEKQYFIKAIIGDKLVGFSSLATDGYLDFIFVHKDYQRHGVAGNLIRIIEKKAKEQGNDAIYSDVSITAKNFFEKHGYIIEKQQLKKSRNKELMNFRMTKTINRSA</sequence>
<protein>
    <submittedName>
        <fullName evidence="2">GNAT family N-acetyltransferase</fullName>
    </submittedName>
</protein>
<dbReference type="RefSeq" id="WP_119348299.1">
    <property type="nucleotide sequence ID" value="NZ_QWET01000001.1"/>
</dbReference>
<evidence type="ECO:0000259" key="1">
    <source>
        <dbReference type="PROSITE" id="PS51186"/>
    </source>
</evidence>
<dbReference type="PROSITE" id="PS51186">
    <property type="entry name" value="GNAT"/>
    <property type="match status" value="2"/>
</dbReference>
<dbReference type="PANTHER" id="PTHR43451">
    <property type="entry name" value="ACETYLTRANSFERASE (GNAT) FAMILY PROTEIN"/>
    <property type="match status" value="1"/>
</dbReference>
<dbReference type="InterPro" id="IPR016181">
    <property type="entry name" value="Acyl_CoA_acyltransferase"/>
</dbReference>
<evidence type="ECO:0000313" key="3">
    <source>
        <dbReference type="Proteomes" id="UP000266441"/>
    </source>
</evidence>
<dbReference type="CDD" id="cd04301">
    <property type="entry name" value="NAT_SF"/>
    <property type="match status" value="1"/>
</dbReference>
<dbReference type="Proteomes" id="UP000266441">
    <property type="component" value="Unassembled WGS sequence"/>
</dbReference>
<dbReference type="AlphaFoldDB" id="A0A399D5V8"/>
<dbReference type="SUPFAM" id="SSF55729">
    <property type="entry name" value="Acyl-CoA N-acyltransferases (Nat)"/>
    <property type="match status" value="2"/>
</dbReference>
<feature type="domain" description="N-acetyltransferase" evidence="1">
    <location>
        <begin position="74"/>
        <end position="234"/>
    </location>
</feature>
<name>A0A399D5V8_9BACT</name>
<reference evidence="2 3" key="1">
    <citation type="journal article" date="2015" name="Int. J. Syst. Evol. Microbiol.">
        <title>Mariniphaga sediminis sp. nov., isolated from coastal sediment.</title>
        <authorList>
            <person name="Wang F.Q."/>
            <person name="Shen Q.Y."/>
            <person name="Chen G.J."/>
            <person name="Du Z.J."/>
        </authorList>
    </citation>
    <scope>NUCLEOTIDE SEQUENCE [LARGE SCALE GENOMIC DNA]</scope>
    <source>
        <strain evidence="2 3">SY21</strain>
    </source>
</reference>
<dbReference type="PANTHER" id="PTHR43451:SF1">
    <property type="entry name" value="ACETYLTRANSFERASE"/>
    <property type="match status" value="1"/>
</dbReference>
<comment type="caution">
    <text evidence="2">The sequence shown here is derived from an EMBL/GenBank/DDBJ whole genome shotgun (WGS) entry which is preliminary data.</text>
</comment>